<dbReference type="InterPro" id="IPR000571">
    <property type="entry name" value="Znf_CCCH"/>
</dbReference>
<evidence type="ECO:0000313" key="10">
    <source>
        <dbReference type="Proteomes" id="UP000236291"/>
    </source>
</evidence>
<proteinExistence type="predicted"/>
<keyword evidence="7" id="KW-1133">Transmembrane helix</keyword>
<dbReference type="STRING" id="57577.A0A2K3NNE8"/>
<keyword evidence="1 5" id="KW-0479">Metal-binding</keyword>
<keyword evidence="4" id="KW-0238">DNA-binding</keyword>
<dbReference type="GO" id="GO:0003677">
    <property type="term" value="F:DNA binding"/>
    <property type="evidence" value="ECO:0007669"/>
    <property type="project" value="UniProtKB-KW"/>
</dbReference>
<feature type="region of interest" description="Disordered" evidence="6">
    <location>
        <begin position="284"/>
        <end position="311"/>
    </location>
</feature>
<dbReference type="Gene3D" id="4.10.1000.10">
    <property type="entry name" value="Zinc finger, CCCH-type"/>
    <property type="match status" value="2"/>
</dbReference>
<dbReference type="SUPFAM" id="SSF90229">
    <property type="entry name" value="CCCH zinc finger"/>
    <property type="match status" value="4"/>
</dbReference>
<reference evidence="9 10" key="1">
    <citation type="journal article" date="2014" name="Am. J. Bot.">
        <title>Genome assembly and annotation for red clover (Trifolium pratense; Fabaceae).</title>
        <authorList>
            <person name="Istvanek J."/>
            <person name="Jaros M."/>
            <person name="Krenek A."/>
            <person name="Repkova J."/>
        </authorList>
    </citation>
    <scope>NUCLEOTIDE SEQUENCE [LARGE SCALE GENOMIC DNA]</scope>
    <source>
        <strain evidence="10">cv. Tatra</strain>
        <tissue evidence="9">Young leaves</tissue>
    </source>
</reference>
<feature type="compositionally biased region" description="Polar residues" evidence="6">
    <location>
        <begin position="1"/>
        <end position="10"/>
    </location>
</feature>
<evidence type="ECO:0000313" key="9">
    <source>
        <dbReference type="EMBL" id="PNY04539.1"/>
    </source>
</evidence>
<dbReference type="PANTHER" id="PTHR12506:SF47">
    <property type="entry name" value="TRANSCRIPTION FACTOR C3H FAMILY-RELATED"/>
    <property type="match status" value="1"/>
</dbReference>
<feature type="zinc finger region" description="C3H1-type" evidence="5">
    <location>
        <begin position="504"/>
        <end position="532"/>
    </location>
</feature>
<protein>
    <submittedName>
        <fullName evidence="9">Zinc finger CCCH domain-containing protein 58-like</fullName>
    </submittedName>
</protein>
<dbReference type="PROSITE" id="PS50103">
    <property type="entry name" value="ZF_C3H1"/>
    <property type="match status" value="4"/>
</dbReference>
<dbReference type="InterPro" id="IPR036855">
    <property type="entry name" value="Znf_CCCH_sf"/>
</dbReference>
<comment type="caution">
    <text evidence="9">The sequence shown here is derived from an EMBL/GenBank/DDBJ whole genome shotgun (WGS) entry which is preliminary data.</text>
</comment>
<evidence type="ECO:0000256" key="6">
    <source>
        <dbReference type="SAM" id="MobiDB-lite"/>
    </source>
</evidence>
<feature type="domain" description="C3H1-type" evidence="8">
    <location>
        <begin position="504"/>
        <end position="532"/>
    </location>
</feature>
<sequence length="634" mass="68163">MEHYPRSTQPDPSPEWTGPDSQTGLEEPMWQLGLGSAAGEDSYPLRPDEIDCTYYLRTGFCGFGSRCRFNHPRDRGAVIGAAARTVGEYPERAGQPVCQYYMRTRSCKFGASCKYHHPRQAGATDATPVSLNYYGYPLRPGEKECSYFVKTGQCKFGATCKFDHPVPASVQIPAPSPIPPVSPLHVQVPSPLYPTVQPPPSGPSSQQIGVLVARPPLLPGSYVQSPYGPVVLSPTMVPFSGWGPYQATATSPVLPSGNPANVGSTQLYGITHIPSSANAYTGPYQPSVSSVGPSSRNQKEQSFQARPNQPEYHYYSKPEDLPFGPSYSYHQPPDTSAPKANVVLSPAGLPLRPCWGWSLAMIPMPRVSSAYNAMVVWGNLTVGTHRYSCSTRCYSEIFMPHKAGAKFSVCPSCNFSLGVLLVFVAMFSVCPSCIDRLECLLILLNVVAILKHDKSYMVCSAVIAVFLHAVMFLFGHRFKENEMFFQTIILTAFLLNHPMSVFDNQGAALCTHFAQRGICKFGPACRFDHPIASLSYSPSASSLTDAPVAPYFVGSSVGTLPPSSSSPELQPEPTVGSSRESVPSRIPSSVSTSTGSVGLTLSTGGPVSQSSTRSSSPLAPANTVTSNNVSHTSS</sequence>
<feature type="zinc finger region" description="C3H1-type" evidence="5">
    <location>
        <begin position="46"/>
        <end position="74"/>
    </location>
</feature>
<feature type="zinc finger region" description="C3H1-type" evidence="5">
    <location>
        <begin position="139"/>
        <end position="167"/>
    </location>
</feature>
<evidence type="ECO:0000256" key="1">
    <source>
        <dbReference type="ARBA" id="ARBA00022723"/>
    </source>
</evidence>
<dbReference type="Gene3D" id="2.30.30.1190">
    <property type="match status" value="1"/>
</dbReference>
<keyword evidence="3 5" id="KW-0862">Zinc</keyword>
<feature type="region of interest" description="Disordered" evidence="6">
    <location>
        <begin position="562"/>
        <end position="634"/>
    </location>
</feature>
<dbReference type="EMBL" id="ASHM01000363">
    <property type="protein sequence ID" value="PNY04539.1"/>
    <property type="molecule type" value="Genomic_DNA"/>
</dbReference>
<evidence type="ECO:0000256" key="3">
    <source>
        <dbReference type="ARBA" id="ARBA00022833"/>
    </source>
</evidence>
<evidence type="ECO:0000256" key="4">
    <source>
        <dbReference type="ARBA" id="ARBA00023125"/>
    </source>
</evidence>
<keyword evidence="7" id="KW-0812">Transmembrane</keyword>
<gene>
    <name evidence="9" type="ORF">L195_g000963</name>
</gene>
<dbReference type="SMART" id="SM00356">
    <property type="entry name" value="ZnF_C3H1"/>
    <property type="match status" value="4"/>
</dbReference>
<feature type="region of interest" description="Disordered" evidence="6">
    <location>
        <begin position="1"/>
        <end position="26"/>
    </location>
</feature>
<accession>A0A2K3NNE8</accession>
<feature type="compositionally biased region" description="Polar residues" evidence="6">
    <location>
        <begin position="284"/>
        <end position="307"/>
    </location>
</feature>
<evidence type="ECO:0000256" key="7">
    <source>
        <dbReference type="SAM" id="Phobius"/>
    </source>
</evidence>
<evidence type="ECO:0000259" key="8">
    <source>
        <dbReference type="PROSITE" id="PS50103"/>
    </source>
</evidence>
<dbReference type="Proteomes" id="UP000236291">
    <property type="component" value="Unassembled WGS sequence"/>
</dbReference>
<feature type="transmembrane region" description="Helical" evidence="7">
    <location>
        <begin position="415"/>
        <end position="434"/>
    </location>
</feature>
<reference evidence="9 10" key="2">
    <citation type="journal article" date="2017" name="Front. Plant Sci.">
        <title>Gene Classification and Mining of Molecular Markers Useful in Red Clover (Trifolium pratense) Breeding.</title>
        <authorList>
            <person name="Istvanek J."/>
            <person name="Dluhosova J."/>
            <person name="Dluhos P."/>
            <person name="Patkova L."/>
            <person name="Nedelnik J."/>
            <person name="Repkova J."/>
        </authorList>
    </citation>
    <scope>NUCLEOTIDE SEQUENCE [LARGE SCALE GENOMIC DNA]</scope>
    <source>
        <strain evidence="10">cv. Tatra</strain>
        <tissue evidence="9">Young leaves</tissue>
    </source>
</reference>
<feature type="transmembrane region" description="Helical" evidence="7">
    <location>
        <begin position="455"/>
        <end position="475"/>
    </location>
</feature>
<name>A0A2K3NNE8_TRIPR</name>
<keyword evidence="2 5" id="KW-0863">Zinc-finger</keyword>
<dbReference type="GO" id="GO:0008270">
    <property type="term" value="F:zinc ion binding"/>
    <property type="evidence" value="ECO:0007669"/>
    <property type="project" value="UniProtKB-KW"/>
</dbReference>
<dbReference type="GO" id="GO:0003729">
    <property type="term" value="F:mRNA binding"/>
    <property type="evidence" value="ECO:0007669"/>
    <property type="project" value="TreeGrafter"/>
</dbReference>
<dbReference type="InterPro" id="IPR050974">
    <property type="entry name" value="Plant_ZF_CCCH"/>
</dbReference>
<evidence type="ECO:0000256" key="2">
    <source>
        <dbReference type="ARBA" id="ARBA00022771"/>
    </source>
</evidence>
<organism evidence="9 10">
    <name type="scientific">Trifolium pratense</name>
    <name type="common">Red clover</name>
    <dbReference type="NCBI Taxonomy" id="57577"/>
    <lineage>
        <taxon>Eukaryota</taxon>
        <taxon>Viridiplantae</taxon>
        <taxon>Streptophyta</taxon>
        <taxon>Embryophyta</taxon>
        <taxon>Tracheophyta</taxon>
        <taxon>Spermatophyta</taxon>
        <taxon>Magnoliopsida</taxon>
        <taxon>eudicotyledons</taxon>
        <taxon>Gunneridae</taxon>
        <taxon>Pentapetalae</taxon>
        <taxon>rosids</taxon>
        <taxon>fabids</taxon>
        <taxon>Fabales</taxon>
        <taxon>Fabaceae</taxon>
        <taxon>Papilionoideae</taxon>
        <taxon>50 kb inversion clade</taxon>
        <taxon>NPAAA clade</taxon>
        <taxon>Hologalegina</taxon>
        <taxon>IRL clade</taxon>
        <taxon>Trifolieae</taxon>
        <taxon>Trifolium</taxon>
    </lineage>
</organism>
<dbReference type="Pfam" id="PF00642">
    <property type="entry name" value="zf-CCCH"/>
    <property type="match status" value="4"/>
</dbReference>
<dbReference type="PANTHER" id="PTHR12506">
    <property type="entry name" value="PROTEIN PHOSPHATASE RELATED"/>
    <property type="match status" value="1"/>
</dbReference>
<feature type="domain" description="C3H1-type" evidence="8">
    <location>
        <begin position="92"/>
        <end position="120"/>
    </location>
</feature>
<feature type="domain" description="C3H1-type" evidence="8">
    <location>
        <begin position="46"/>
        <end position="74"/>
    </location>
</feature>
<feature type="zinc finger region" description="C3H1-type" evidence="5">
    <location>
        <begin position="92"/>
        <end position="120"/>
    </location>
</feature>
<keyword evidence="7" id="KW-0472">Membrane</keyword>
<dbReference type="AlphaFoldDB" id="A0A2K3NNE8"/>
<feature type="domain" description="C3H1-type" evidence="8">
    <location>
        <begin position="139"/>
        <end position="167"/>
    </location>
</feature>
<evidence type="ECO:0000256" key="5">
    <source>
        <dbReference type="PROSITE-ProRule" id="PRU00723"/>
    </source>
</evidence>